<comment type="subcellular location">
    <subcellularLocation>
        <location evidence="2">Cell membrane</location>
        <topology evidence="2">Multi-pass membrane protein</topology>
    </subcellularLocation>
</comment>
<protein>
    <recommendedName>
        <fullName evidence="3">histidine kinase</fullName>
        <ecNumber evidence="3">2.7.13.3</ecNumber>
    </recommendedName>
</protein>
<dbReference type="InterPro" id="IPR004358">
    <property type="entry name" value="Sig_transdc_His_kin-like_C"/>
</dbReference>
<evidence type="ECO:0000256" key="2">
    <source>
        <dbReference type="ARBA" id="ARBA00004651"/>
    </source>
</evidence>
<evidence type="ECO:0000256" key="4">
    <source>
        <dbReference type="ARBA" id="ARBA00022475"/>
    </source>
</evidence>
<reference evidence="15" key="1">
    <citation type="journal article" date="2014" name="Int. J. Syst. Evol. Microbiol.">
        <title>Complete genome sequence of Corynebacterium casei LMG S-19264T (=DSM 44701T), isolated from a smear-ripened cheese.</title>
        <authorList>
            <consortium name="US DOE Joint Genome Institute (JGI-PGF)"/>
            <person name="Walter F."/>
            <person name="Albersmeier A."/>
            <person name="Kalinowski J."/>
            <person name="Ruckert C."/>
        </authorList>
    </citation>
    <scope>NUCLEOTIDE SEQUENCE</scope>
    <source>
        <strain evidence="15">CGMCC 1.15760</strain>
    </source>
</reference>
<evidence type="ECO:0000256" key="1">
    <source>
        <dbReference type="ARBA" id="ARBA00000085"/>
    </source>
</evidence>
<evidence type="ECO:0000256" key="13">
    <source>
        <dbReference type="SAM" id="Phobius"/>
    </source>
</evidence>
<organism evidence="15 16">
    <name type="scientific">Lysinibacillus alkalisoli</name>
    <dbReference type="NCBI Taxonomy" id="1911548"/>
    <lineage>
        <taxon>Bacteria</taxon>
        <taxon>Bacillati</taxon>
        <taxon>Bacillota</taxon>
        <taxon>Bacilli</taxon>
        <taxon>Bacillales</taxon>
        <taxon>Bacillaceae</taxon>
        <taxon>Lysinibacillus</taxon>
    </lineage>
</organism>
<gene>
    <name evidence="15" type="primary">bceS</name>
    <name evidence="15" type="ORF">GCM10007425_24670</name>
</gene>
<keyword evidence="16" id="KW-1185">Reference proteome</keyword>
<evidence type="ECO:0000313" key="16">
    <source>
        <dbReference type="Proteomes" id="UP000616608"/>
    </source>
</evidence>
<evidence type="ECO:0000313" key="15">
    <source>
        <dbReference type="EMBL" id="GGG29154.1"/>
    </source>
</evidence>
<evidence type="ECO:0000256" key="3">
    <source>
        <dbReference type="ARBA" id="ARBA00012438"/>
    </source>
</evidence>
<keyword evidence="6 13" id="KW-0812">Transmembrane</keyword>
<dbReference type="GO" id="GO:0016036">
    <property type="term" value="P:cellular response to phosphate starvation"/>
    <property type="evidence" value="ECO:0007669"/>
    <property type="project" value="TreeGrafter"/>
</dbReference>
<evidence type="ECO:0000256" key="8">
    <source>
        <dbReference type="ARBA" id="ARBA00022777"/>
    </source>
</evidence>
<dbReference type="PANTHER" id="PTHR45453:SF2">
    <property type="entry name" value="HISTIDINE KINASE"/>
    <property type="match status" value="1"/>
</dbReference>
<name>A0A917G9D2_9BACI</name>
<keyword evidence="5" id="KW-0808">Transferase</keyword>
<dbReference type="InterPro" id="IPR050351">
    <property type="entry name" value="BphY/WalK/GraS-like"/>
</dbReference>
<evidence type="ECO:0000256" key="12">
    <source>
        <dbReference type="ARBA" id="ARBA00023136"/>
    </source>
</evidence>
<accession>A0A917G9D2</accession>
<keyword evidence="12 13" id="KW-0472">Membrane</keyword>
<dbReference type="InterPro" id="IPR003594">
    <property type="entry name" value="HATPase_dom"/>
</dbReference>
<dbReference type="PRINTS" id="PR00344">
    <property type="entry name" value="BCTRLSENSOR"/>
</dbReference>
<dbReference type="EC" id="2.7.13.3" evidence="3"/>
<dbReference type="PANTHER" id="PTHR45453">
    <property type="entry name" value="PHOSPHATE REGULON SENSOR PROTEIN PHOR"/>
    <property type="match status" value="1"/>
</dbReference>
<feature type="transmembrane region" description="Helical" evidence="13">
    <location>
        <begin position="12"/>
        <end position="32"/>
    </location>
</feature>
<dbReference type="SMART" id="SM00387">
    <property type="entry name" value="HATPase_c"/>
    <property type="match status" value="1"/>
</dbReference>
<keyword evidence="9" id="KW-0067">ATP-binding</keyword>
<dbReference type="GO" id="GO:0005886">
    <property type="term" value="C:plasma membrane"/>
    <property type="evidence" value="ECO:0007669"/>
    <property type="project" value="UniProtKB-SubCell"/>
</dbReference>
<keyword evidence="11" id="KW-0902">Two-component regulatory system</keyword>
<comment type="catalytic activity">
    <reaction evidence="1">
        <text>ATP + protein L-histidine = ADP + protein N-phospho-L-histidine.</text>
        <dbReference type="EC" id="2.7.13.3"/>
    </reaction>
</comment>
<keyword evidence="4" id="KW-1003">Cell membrane</keyword>
<dbReference type="GO" id="GO:0004721">
    <property type="term" value="F:phosphoprotein phosphatase activity"/>
    <property type="evidence" value="ECO:0007669"/>
    <property type="project" value="TreeGrafter"/>
</dbReference>
<feature type="domain" description="Histidine kinase" evidence="14">
    <location>
        <begin position="114"/>
        <end position="310"/>
    </location>
</feature>
<evidence type="ECO:0000259" key="14">
    <source>
        <dbReference type="PROSITE" id="PS50109"/>
    </source>
</evidence>
<dbReference type="SUPFAM" id="SSF55874">
    <property type="entry name" value="ATPase domain of HSP90 chaperone/DNA topoisomerase II/histidine kinase"/>
    <property type="match status" value="1"/>
</dbReference>
<dbReference type="Proteomes" id="UP000616608">
    <property type="component" value="Unassembled WGS sequence"/>
</dbReference>
<keyword evidence="7" id="KW-0547">Nucleotide-binding</keyword>
<dbReference type="GO" id="GO:0005524">
    <property type="term" value="F:ATP binding"/>
    <property type="evidence" value="ECO:0007669"/>
    <property type="project" value="UniProtKB-KW"/>
</dbReference>
<sequence>MWHFLKLFFIQHYMWLSSYLVLLIVMNVLMIVDVGMLAVSIWYVNCIMGSIIIVTIVIMCIKDYIKYHHTMEIKETTGYEQQYIRMFHTLLNKQEIVLQEEKLQRKEIEDSLLAWVHEMKSPMTAMHIMIEGNHRLEKEWLRMHLLLDQQLHQTRLYTIEKDSLMKPTAIQPIISQEIKALRAWCLEKDIGFELEGEYPDQVTDAKWFAFIIRQILSNAVKYSHNGSQIYINMQGQLLTIKDEGIGISSIDLPRIFQKSYTGTTGRESKQATGMGLYLANKAAHQLGITLHVTSIVNEGTVFYITFPQENDYHLIKKQSHTST</sequence>
<dbReference type="Gene3D" id="3.30.565.10">
    <property type="entry name" value="Histidine kinase-like ATPase, C-terminal domain"/>
    <property type="match status" value="1"/>
</dbReference>
<evidence type="ECO:0000256" key="7">
    <source>
        <dbReference type="ARBA" id="ARBA00022741"/>
    </source>
</evidence>
<evidence type="ECO:0000256" key="11">
    <source>
        <dbReference type="ARBA" id="ARBA00023012"/>
    </source>
</evidence>
<dbReference type="Pfam" id="PF02518">
    <property type="entry name" value="HATPase_c"/>
    <property type="match status" value="1"/>
</dbReference>
<evidence type="ECO:0000256" key="5">
    <source>
        <dbReference type="ARBA" id="ARBA00022679"/>
    </source>
</evidence>
<feature type="transmembrane region" description="Helical" evidence="13">
    <location>
        <begin position="38"/>
        <end position="61"/>
    </location>
</feature>
<dbReference type="EMBL" id="BMJT01000008">
    <property type="protein sequence ID" value="GGG29154.1"/>
    <property type="molecule type" value="Genomic_DNA"/>
</dbReference>
<proteinExistence type="predicted"/>
<evidence type="ECO:0000256" key="6">
    <source>
        <dbReference type="ARBA" id="ARBA00022692"/>
    </source>
</evidence>
<dbReference type="GO" id="GO:0000155">
    <property type="term" value="F:phosphorelay sensor kinase activity"/>
    <property type="evidence" value="ECO:0007669"/>
    <property type="project" value="TreeGrafter"/>
</dbReference>
<keyword evidence="8" id="KW-0418">Kinase</keyword>
<dbReference type="InterPro" id="IPR036890">
    <property type="entry name" value="HATPase_C_sf"/>
</dbReference>
<evidence type="ECO:0000256" key="9">
    <source>
        <dbReference type="ARBA" id="ARBA00022840"/>
    </source>
</evidence>
<comment type="caution">
    <text evidence="15">The sequence shown here is derived from an EMBL/GenBank/DDBJ whole genome shotgun (WGS) entry which is preliminary data.</text>
</comment>
<reference evidence="15" key="2">
    <citation type="submission" date="2020-09" db="EMBL/GenBank/DDBJ databases">
        <authorList>
            <person name="Sun Q."/>
            <person name="Zhou Y."/>
        </authorList>
    </citation>
    <scope>NUCLEOTIDE SEQUENCE</scope>
    <source>
        <strain evidence="15">CGMCC 1.15760</strain>
    </source>
</reference>
<evidence type="ECO:0000256" key="10">
    <source>
        <dbReference type="ARBA" id="ARBA00022989"/>
    </source>
</evidence>
<dbReference type="AlphaFoldDB" id="A0A917G9D2"/>
<dbReference type="InterPro" id="IPR005467">
    <property type="entry name" value="His_kinase_dom"/>
</dbReference>
<dbReference type="RefSeq" id="WP_188615366.1">
    <property type="nucleotide sequence ID" value="NZ_BMJT01000008.1"/>
</dbReference>
<dbReference type="PROSITE" id="PS50109">
    <property type="entry name" value="HIS_KIN"/>
    <property type="match status" value="1"/>
</dbReference>
<keyword evidence="10 13" id="KW-1133">Transmembrane helix</keyword>